<reference evidence="3" key="4">
    <citation type="submission" date="2024-02" db="EMBL/GenBank/DDBJ databases">
        <title>Comparative genomics of Cryptococcus and Kwoniella reveals pathogenesis evolution and contrasting modes of karyotype evolution via chromosome fusion or intercentromeric recombination.</title>
        <authorList>
            <person name="Coelho M.A."/>
            <person name="David-Palma M."/>
            <person name="Shea T."/>
            <person name="Bowers K."/>
            <person name="McGinley-Smith S."/>
            <person name="Mohammad A.W."/>
            <person name="Gnirke A."/>
            <person name="Yurkov A.M."/>
            <person name="Nowrousian M."/>
            <person name="Sun S."/>
            <person name="Cuomo C.A."/>
            <person name="Heitman J."/>
        </authorList>
    </citation>
    <scope>NUCLEOTIDE SEQUENCE</scope>
    <source>
        <strain evidence="3">CBS 10118</strain>
    </source>
</reference>
<dbReference type="VEuPathDB" id="FungiDB:I302_06010"/>
<feature type="compositionally biased region" description="Gly residues" evidence="1">
    <location>
        <begin position="98"/>
        <end position="133"/>
    </location>
</feature>
<feature type="region of interest" description="Disordered" evidence="1">
    <location>
        <begin position="1"/>
        <end position="30"/>
    </location>
</feature>
<keyword evidence="4" id="KW-1185">Reference proteome</keyword>
<feature type="region of interest" description="Disordered" evidence="1">
    <location>
        <begin position="92"/>
        <end position="133"/>
    </location>
</feature>
<evidence type="ECO:0000313" key="3">
    <source>
        <dbReference type="EMBL" id="WVW84692.1"/>
    </source>
</evidence>
<evidence type="ECO:0000313" key="2">
    <source>
        <dbReference type="EMBL" id="OCF24549.1"/>
    </source>
</evidence>
<reference evidence="2" key="3">
    <citation type="submission" date="2014-01" db="EMBL/GenBank/DDBJ databases">
        <title>Evolution of pathogenesis and genome organization in the Tremellales.</title>
        <authorList>
            <person name="Cuomo C."/>
            <person name="Litvintseva A."/>
            <person name="Heitman J."/>
            <person name="Chen Y."/>
            <person name="Sun S."/>
            <person name="Springer D."/>
            <person name="Dromer F."/>
            <person name="Young S."/>
            <person name="Zeng Q."/>
            <person name="Chapman S."/>
            <person name="Gujja S."/>
            <person name="Saif S."/>
            <person name="Birren B."/>
        </authorList>
    </citation>
    <scope>NUCLEOTIDE SEQUENCE</scope>
    <source>
        <strain evidence="2">CBS 10118</strain>
    </source>
</reference>
<dbReference type="AlphaFoldDB" id="A0A1B9G0K5"/>
<sequence length="133" mass="13117">MTGLSDKLNKLGGSSHHDVKISPSTQKVLDRIEDEIDRVSKKMVKSNGGDPSQPSPYRGIVTASYKMYEHRRQEKKKKKQAEAFGALGEAVGALADGNGNGDGSGGAADGGGGAAGDGGGGGASAGCGGGGGG</sequence>
<reference evidence="2" key="1">
    <citation type="submission" date="2013-07" db="EMBL/GenBank/DDBJ databases">
        <title>The Genome Sequence of Cryptococcus bestiolae CBS10118.</title>
        <authorList>
            <consortium name="The Broad Institute Genome Sequencing Platform"/>
            <person name="Cuomo C."/>
            <person name="Litvintseva A."/>
            <person name="Chen Y."/>
            <person name="Heitman J."/>
            <person name="Sun S."/>
            <person name="Springer D."/>
            <person name="Dromer F."/>
            <person name="Young S.K."/>
            <person name="Zeng Q."/>
            <person name="Gargeya S."/>
            <person name="Fitzgerald M."/>
            <person name="Abouelleil A."/>
            <person name="Alvarado L."/>
            <person name="Berlin A.M."/>
            <person name="Chapman S.B."/>
            <person name="Dewar J."/>
            <person name="Goldberg J."/>
            <person name="Griggs A."/>
            <person name="Gujja S."/>
            <person name="Hansen M."/>
            <person name="Howarth C."/>
            <person name="Imamovic A."/>
            <person name="Larimer J."/>
            <person name="McCowan C."/>
            <person name="Murphy C."/>
            <person name="Pearson M."/>
            <person name="Priest M."/>
            <person name="Roberts A."/>
            <person name="Saif S."/>
            <person name="Shea T."/>
            <person name="Sykes S."/>
            <person name="Wortman J."/>
            <person name="Nusbaum C."/>
            <person name="Birren B."/>
        </authorList>
    </citation>
    <scope>NUCLEOTIDE SEQUENCE [LARGE SCALE GENOMIC DNA]</scope>
    <source>
        <strain evidence="2">CBS 10118</strain>
    </source>
</reference>
<name>A0A1B9G0K5_9TREE</name>
<dbReference type="EMBL" id="KI894022">
    <property type="protein sequence ID" value="OCF24549.1"/>
    <property type="molecule type" value="Genomic_DNA"/>
</dbReference>
<reference evidence="3" key="2">
    <citation type="submission" date="2013-07" db="EMBL/GenBank/DDBJ databases">
        <authorList>
            <consortium name="The Broad Institute Genome Sequencing Platform"/>
            <person name="Cuomo C."/>
            <person name="Litvintseva A."/>
            <person name="Chen Y."/>
            <person name="Heitman J."/>
            <person name="Sun S."/>
            <person name="Springer D."/>
            <person name="Dromer F."/>
            <person name="Young S.K."/>
            <person name="Zeng Q."/>
            <person name="Gargeya S."/>
            <person name="Fitzgerald M."/>
            <person name="Abouelleil A."/>
            <person name="Alvarado L."/>
            <person name="Berlin A.M."/>
            <person name="Chapman S.B."/>
            <person name="Dewar J."/>
            <person name="Goldberg J."/>
            <person name="Griggs A."/>
            <person name="Gujja S."/>
            <person name="Hansen M."/>
            <person name="Howarth C."/>
            <person name="Imamovic A."/>
            <person name="Larimer J."/>
            <person name="McCowan C."/>
            <person name="Murphy C."/>
            <person name="Pearson M."/>
            <person name="Priest M."/>
            <person name="Roberts A."/>
            <person name="Saif S."/>
            <person name="Shea T."/>
            <person name="Sykes S."/>
            <person name="Wortman J."/>
            <person name="Nusbaum C."/>
            <person name="Birren B."/>
        </authorList>
    </citation>
    <scope>NUCLEOTIDE SEQUENCE</scope>
    <source>
        <strain evidence="3">CBS 10118</strain>
    </source>
</reference>
<evidence type="ECO:0000256" key="1">
    <source>
        <dbReference type="SAM" id="MobiDB-lite"/>
    </source>
</evidence>
<proteinExistence type="predicted"/>
<dbReference type="EMBL" id="CP144545">
    <property type="protein sequence ID" value="WVW84692.1"/>
    <property type="molecule type" value="Genomic_DNA"/>
</dbReference>
<dbReference type="RefSeq" id="XP_019045619.1">
    <property type="nucleotide sequence ID" value="XM_019192622.1"/>
</dbReference>
<gene>
    <name evidence="2" type="ORF">I302_06010</name>
    <name evidence="3" type="ORF">I302_106726</name>
</gene>
<protein>
    <submittedName>
        <fullName evidence="2">Uncharacterized protein</fullName>
    </submittedName>
</protein>
<dbReference type="Proteomes" id="UP000092730">
    <property type="component" value="Chromosome 5"/>
</dbReference>
<dbReference type="KEGG" id="kbi:30210409"/>
<organism evidence="2">
    <name type="scientific">Kwoniella bestiolae CBS 10118</name>
    <dbReference type="NCBI Taxonomy" id="1296100"/>
    <lineage>
        <taxon>Eukaryota</taxon>
        <taxon>Fungi</taxon>
        <taxon>Dikarya</taxon>
        <taxon>Basidiomycota</taxon>
        <taxon>Agaricomycotina</taxon>
        <taxon>Tremellomycetes</taxon>
        <taxon>Tremellales</taxon>
        <taxon>Cryptococcaceae</taxon>
        <taxon>Kwoniella</taxon>
    </lineage>
</organism>
<accession>A0A1B9G0K5</accession>
<dbReference type="GeneID" id="30210409"/>
<evidence type="ECO:0000313" key="4">
    <source>
        <dbReference type="Proteomes" id="UP000092730"/>
    </source>
</evidence>